<dbReference type="InterPro" id="IPR000092">
    <property type="entry name" value="Polyprenyl_synt"/>
</dbReference>
<dbReference type="GO" id="GO:0046872">
    <property type="term" value="F:metal ion binding"/>
    <property type="evidence" value="ECO:0007669"/>
    <property type="project" value="UniProtKB-KW"/>
</dbReference>
<proteinExistence type="inferred from homology"/>
<comment type="similarity">
    <text evidence="2 5">Belongs to the FPP/GGPP synthase family.</text>
</comment>
<dbReference type="GO" id="GO:0008299">
    <property type="term" value="P:isoprenoid biosynthetic process"/>
    <property type="evidence" value="ECO:0007669"/>
    <property type="project" value="InterPro"/>
</dbReference>
<evidence type="ECO:0000256" key="4">
    <source>
        <dbReference type="ARBA" id="ARBA00022842"/>
    </source>
</evidence>
<dbReference type="GO" id="GO:0004659">
    <property type="term" value="F:prenyltransferase activity"/>
    <property type="evidence" value="ECO:0007669"/>
    <property type="project" value="InterPro"/>
</dbReference>
<dbReference type="Gene3D" id="1.10.600.10">
    <property type="entry name" value="Farnesyl Diphosphate Synthase"/>
    <property type="match status" value="1"/>
</dbReference>
<dbReference type="AlphaFoldDB" id="A0A2N9F8D7"/>
<accession>A0A2N9F8D7</accession>
<evidence type="ECO:0000313" key="6">
    <source>
        <dbReference type="EMBL" id="SPC83270.1"/>
    </source>
</evidence>
<protein>
    <submittedName>
        <fullName evidence="6">Uncharacterized protein</fullName>
    </submittedName>
</protein>
<reference evidence="6" key="1">
    <citation type="submission" date="2018-02" db="EMBL/GenBank/DDBJ databases">
        <authorList>
            <person name="Cohen D.B."/>
            <person name="Kent A.D."/>
        </authorList>
    </citation>
    <scope>NUCLEOTIDE SEQUENCE</scope>
</reference>
<dbReference type="Pfam" id="PF00348">
    <property type="entry name" value="polyprenyl_synt"/>
    <property type="match status" value="1"/>
</dbReference>
<keyword evidence="4" id="KW-0460">Magnesium</keyword>
<keyword evidence="5" id="KW-0808">Transferase</keyword>
<keyword evidence="3" id="KW-0479">Metal-binding</keyword>
<dbReference type="SUPFAM" id="SSF48576">
    <property type="entry name" value="Terpenoid synthases"/>
    <property type="match status" value="1"/>
</dbReference>
<evidence type="ECO:0000256" key="1">
    <source>
        <dbReference type="ARBA" id="ARBA00001946"/>
    </source>
</evidence>
<organism evidence="6">
    <name type="scientific">Fagus sylvatica</name>
    <name type="common">Beechnut</name>
    <dbReference type="NCBI Taxonomy" id="28930"/>
    <lineage>
        <taxon>Eukaryota</taxon>
        <taxon>Viridiplantae</taxon>
        <taxon>Streptophyta</taxon>
        <taxon>Embryophyta</taxon>
        <taxon>Tracheophyta</taxon>
        <taxon>Spermatophyta</taxon>
        <taxon>Magnoliopsida</taxon>
        <taxon>eudicotyledons</taxon>
        <taxon>Gunneridae</taxon>
        <taxon>Pentapetalae</taxon>
        <taxon>rosids</taxon>
        <taxon>fabids</taxon>
        <taxon>Fagales</taxon>
        <taxon>Fagaceae</taxon>
        <taxon>Fagus</taxon>
    </lineage>
</organism>
<gene>
    <name evidence="6" type="ORF">FSB_LOCUS11152</name>
</gene>
<evidence type="ECO:0000256" key="5">
    <source>
        <dbReference type="RuleBase" id="RU004466"/>
    </source>
</evidence>
<dbReference type="PANTHER" id="PTHR43281">
    <property type="entry name" value="FARNESYL DIPHOSPHATE SYNTHASE"/>
    <property type="match status" value="1"/>
</dbReference>
<evidence type="ECO:0000256" key="3">
    <source>
        <dbReference type="ARBA" id="ARBA00022723"/>
    </source>
</evidence>
<sequence length="301" mass="33124">MAAAFYRLNGNQTFHILSRSSAVRPSLPHRSMMITMSQNQSYWASVNSEIEAHLKQAIPLRPPLQVFEPMHHLVFAAPQNTAPALCLAACELVGGHRDQAMAAASALHLMHAASFTHEHLPLTDRPRPKSRPVIHHAYGPNIELLLGDAIIPFGFELLARSDDPAQNNSDRILRVTIEITRAMGSQGMVEGQYYELECPQSDGEELCDVGWIEQVCKKKEGGLHACGAACGAILGGGSEEEIEKLRRFGLYVGMIQGMLHGAGRKEKGLKEVVEELRNLALKELEEFKGRKVEAISSFVNV</sequence>
<comment type="cofactor">
    <cofactor evidence="1">
        <name>Mg(2+)</name>
        <dbReference type="ChEBI" id="CHEBI:18420"/>
    </cofactor>
</comment>
<dbReference type="EMBL" id="OIVN01000635">
    <property type="protein sequence ID" value="SPC83270.1"/>
    <property type="molecule type" value="Genomic_DNA"/>
</dbReference>
<dbReference type="PANTHER" id="PTHR43281:SF6">
    <property type="entry name" value="HETERODIMERIC GERANYLGERANYL PYROPHOSPHATE SYNTHASE SMALL SUBUNIT, CHLOROPLASTIC-LIKE"/>
    <property type="match status" value="1"/>
</dbReference>
<dbReference type="InterPro" id="IPR008949">
    <property type="entry name" value="Isoprenoid_synthase_dom_sf"/>
</dbReference>
<evidence type="ECO:0000256" key="2">
    <source>
        <dbReference type="ARBA" id="ARBA00006706"/>
    </source>
</evidence>
<name>A0A2N9F8D7_FAGSY</name>